<evidence type="ECO:0000313" key="12">
    <source>
        <dbReference type="Proteomes" id="UP000324091"/>
    </source>
</evidence>
<feature type="region of interest" description="Disordered" evidence="9">
    <location>
        <begin position="249"/>
        <end position="270"/>
    </location>
</feature>
<name>A0A5C6PMA7_9TELE</name>
<dbReference type="PROSITE" id="PS50835">
    <property type="entry name" value="IG_LIKE"/>
    <property type="match status" value="1"/>
</dbReference>
<evidence type="ECO:0000256" key="7">
    <source>
        <dbReference type="ARBA" id="ARBA00023157"/>
    </source>
</evidence>
<dbReference type="PANTHER" id="PTHR23277">
    <property type="entry name" value="NECTIN-RELATED"/>
    <property type="match status" value="1"/>
</dbReference>
<dbReference type="Pfam" id="PF08205">
    <property type="entry name" value="C2-set_2"/>
    <property type="match status" value="1"/>
</dbReference>
<keyword evidence="7" id="KW-1015">Disulfide bond</keyword>
<dbReference type="PANTHER" id="PTHR23277:SF106">
    <property type="entry name" value="NECTIN-1 ISOFORM X1-RELATED"/>
    <property type="match status" value="1"/>
</dbReference>
<evidence type="ECO:0000256" key="2">
    <source>
        <dbReference type="ARBA" id="ARBA00007810"/>
    </source>
</evidence>
<evidence type="ECO:0000256" key="9">
    <source>
        <dbReference type="SAM" id="MobiDB-lite"/>
    </source>
</evidence>
<comment type="caution">
    <text evidence="11">The sequence shown here is derived from an EMBL/GenBank/DDBJ whole genome shotgun (WGS) entry which is preliminary data.</text>
</comment>
<feature type="compositionally biased region" description="Basic and acidic residues" evidence="9">
    <location>
        <begin position="46"/>
        <end position="67"/>
    </location>
</feature>
<dbReference type="InterPro" id="IPR013783">
    <property type="entry name" value="Ig-like_fold"/>
</dbReference>
<evidence type="ECO:0000256" key="4">
    <source>
        <dbReference type="ARBA" id="ARBA00022737"/>
    </source>
</evidence>
<dbReference type="GO" id="GO:0007157">
    <property type="term" value="P:heterophilic cell-cell adhesion via plasma membrane cell adhesion molecules"/>
    <property type="evidence" value="ECO:0007669"/>
    <property type="project" value="TreeGrafter"/>
</dbReference>
<sequence length="270" mass="29590">MSLDCGRTPEYPERTHAGTGRTCKLHTESPQPQSQPGIEPRAFLLRRGEERRGEERRGEERERREEAMTQWVPPVSSRVDNHPVLGDKEVSLATCTAAGSKPPATVSWLFGDLPGDLTTISNAIEHHNGTVTTFGSLVGVPSRELDQQLVQCVVTSKATKDQTLPFTIQIYYAEKLPVVDSLSPGVLYCLWWTVPITPVSTVTGVSPFMATLGDQPPGVDVQEDEAALPLCKPTYGALVVFGRLRNSRQSQKQDNRGRTLGPSCWPGQSV</sequence>
<evidence type="ECO:0000259" key="10">
    <source>
        <dbReference type="PROSITE" id="PS50835"/>
    </source>
</evidence>
<comment type="similarity">
    <text evidence="2">Belongs to the nectin family.</text>
</comment>
<keyword evidence="5" id="KW-0130">Cell adhesion</keyword>
<feature type="domain" description="Ig-like" evidence="10">
    <location>
        <begin position="73"/>
        <end position="169"/>
    </location>
</feature>
<dbReference type="EMBL" id="RHFK02000001">
    <property type="protein sequence ID" value="TWW80952.1"/>
    <property type="molecule type" value="Genomic_DNA"/>
</dbReference>
<keyword evidence="3" id="KW-0732">Signal</keyword>
<keyword evidence="8" id="KW-0325">Glycoprotein</keyword>
<keyword evidence="4" id="KW-0677">Repeat</keyword>
<dbReference type="SUPFAM" id="SSF48726">
    <property type="entry name" value="Immunoglobulin"/>
    <property type="match status" value="1"/>
</dbReference>
<gene>
    <name evidence="11" type="ORF">D4764_01G0007670</name>
</gene>
<dbReference type="GO" id="GO:0005912">
    <property type="term" value="C:adherens junction"/>
    <property type="evidence" value="ECO:0007669"/>
    <property type="project" value="TreeGrafter"/>
</dbReference>
<feature type="region of interest" description="Disordered" evidence="9">
    <location>
        <begin position="1"/>
        <end position="69"/>
    </location>
</feature>
<accession>A0A5C6PMA7</accession>
<protein>
    <recommendedName>
        <fullName evidence="10">Ig-like domain-containing protein</fullName>
    </recommendedName>
</protein>
<reference evidence="11 12" key="1">
    <citation type="submission" date="2019-04" db="EMBL/GenBank/DDBJ databases">
        <title>Chromosome genome assembly for Takifugu flavidus.</title>
        <authorList>
            <person name="Xiao S."/>
        </authorList>
    </citation>
    <scope>NUCLEOTIDE SEQUENCE [LARGE SCALE GENOMIC DNA]</scope>
    <source>
        <strain evidence="11">HTHZ2018</strain>
        <tissue evidence="11">Muscle</tissue>
    </source>
</reference>
<evidence type="ECO:0000256" key="5">
    <source>
        <dbReference type="ARBA" id="ARBA00022889"/>
    </source>
</evidence>
<evidence type="ECO:0000256" key="3">
    <source>
        <dbReference type="ARBA" id="ARBA00022729"/>
    </source>
</evidence>
<evidence type="ECO:0000256" key="1">
    <source>
        <dbReference type="ARBA" id="ARBA00004370"/>
    </source>
</evidence>
<dbReference type="InterPro" id="IPR051427">
    <property type="entry name" value="Nectin/Nectin-like"/>
</dbReference>
<keyword evidence="12" id="KW-1185">Reference proteome</keyword>
<dbReference type="InterPro" id="IPR013162">
    <property type="entry name" value="CD80_C2-set"/>
</dbReference>
<dbReference type="Gene3D" id="2.60.40.10">
    <property type="entry name" value="Immunoglobulins"/>
    <property type="match status" value="1"/>
</dbReference>
<evidence type="ECO:0000256" key="8">
    <source>
        <dbReference type="ARBA" id="ARBA00023180"/>
    </source>
</evidence>
<dbReference type="InterPro" id="IPR007110">
    <property type="entry name" value="Ig-like_dom"/>
</dbReference>
<evidence type="ECO:0000256" key="6">
    <source>
        <dbReference type="ARBA" id="ARBA00023136"/>
    </source>
</evidence>
<dbReference type="InterPro" id="IPR036179">
    <property type="entry name" value="Ig-like_dom_sf"/>
</dbReference>
<organism evidence="11 12">
    <name type="scientific">Takifugu flavidus</name>
    <name type="common">sansaifugu</name>
    <dbReference type="NCBI Taxonomy" id="433684"/>
    <lineage>
        <taxon>Eukaryota</taxon>
        <taxon>Metazoa</taxon>
        <taxon>Chordata</taxon>
        <taxon>Craniata</taxon>
        <taxon>Vertebrata</taxon>
        <taxon>Euteleostomi</taxon>
        <taxon>Actinopterygii</taxon>
        <taxon>Neopterygii</taxon>
        <taxon>Teleostei</taxon>
        <taxon>Neoteleostei</taxon>
        <taxon>Acanthomorphata</taxon>
        <taxon>Eupercaria</taxon>
        <taxon>Tetraodontiformes</taxon>
        <taxon>Tetradontoidea</taxon>
        <taxon>Tetraodontidae</taxon>
        <taxon>Takifugu</taxon>
    </lineage>
</organism>
<keyword evidence="6" id="KW-0472">Membrane</keyword>
<evidence type="ECO:0000313" key="11">
    <source>
        <dbReference type="EMBL" id="TWW80952.1"/>
    </source>
</evidence>
<proteinExistence type="inferred from homology"/>
<dbReference type="GO" id="GO:0007156">
    <property type="term" value="P:homophilic cell adhesion via plasma membrane adhesion molecules"/>
    <property type="evidence" value="ECO:0007669"/>
    <property type="project" value="TreeGrafter"/>
</dbReference>
<dbReference type="Proteomes" id="UP000324091">
    <property type="component" value="Chromosome 1"/>
</dbReference>
<dbReference type="AlphaFoldDB" id="A0A5C6PMA7"/>
<comment type="subcellular location">
    <subcellularLocation>
        <location evidence="1">Membrane</location>
    </subcellularLocation>
</comment>
<dbReference type="GO" id="GO:0016020">
    <property type="term" value="C:membrane"/>
    <property type="evidence" value="ECO:0007669"/>
    <property type="project" value="UniProtKB-SubCell"/>
</dbReference>